<proteinExistence type="predicted"/>
<dbReference type="AlphaFoldDB" id="A0A7C3ZNB8"/>
<organism evidence="2">
    <name type="scientific">Planktothricoides sp. SpSt-374</name>
    <dbReference type="NCBI Taxonomy" id="2282167"/>
    <lineage>
        <taxon>Bacteria</taxon>
        <taxon>Bacillati</taxon>
        <taxon>Cyanobacteriota</taxon>
        <taxon>Cyanophyceae</taxon>
        <taxon>Oscillatoriophycideae</taxon>
        <taxon>Oscillatoriales</taxon>
        <taxon>Oscillatoriaceae</taxon>
        <taxon>Planktothricoides</taxon>
    </lineage>
</organism>
<evidence type="ECO:0000256" key="1">
    <source>
        <dbReference type="SAM" id="MobiDB-lite"/>
    </source>
</evidence>
<feature type="region of interest" description="Disordered" evidence="1">
    <location>
        <begin position="1"/>
        <end position="66"/>
    </location>
</feature>
<sequence>MYFHPRRRDRIRDRTAPKTGVTGGRGDGGSASLTDLGTGGRGDGGTGRRGRAHPTHTPLFPIIIPL</sequence>
<comment type="caution">
    <text evidence="2">The sequence shown here is derived from an EMBL/GenBank/DDBJ whole genome shotgun (WGS) entry which is preliminary data.</text>
</comment>
<accession>A0A7C3ZNB8</accession>
<protein>
    <submittedName>
        <fullName evidence="2">Uncharacterized protein</fullName>
    </submittedName>
</protein>
<dbReference type="EMBL" id="DSPX01000251">
    <property type="protein sequence ID" value="HGG03663.1"/>
    <property type="molecule type" value="Genomic_DNA"/>
</dbReference>
<gene>
    <name evidence="2" type="ORF">ENR15_24255</name>
</gene>
<evidence type="ECO:0000313" key="2">
    <source>
        <dbReference type="EMBL" id="HGG03663.1"/>
    </source>
</evidence>
<feature type="compositionally biased region" description="Gly residues" evidence="1">
    <location>
        <begin position="37"/>
        <end position="47"/>
    </location>
</feature>
<name>A0A7C3ZNB8_9CYAN</name>
<reference evidence="2" key="1">
    <citation type="journal article" date="2020" name="mSystems">
        <title>Genome- and Community-Level Interaction Insights into Carbon Utilization and Element Cycling Functions of Hydrothermarchaeota in Hydrothermal Sediment.</title>
        <authorList>
            <person name="Zhou Z."/>
            <person name="Liu Y."/>
            <person name="Xu W."/>
            <person name="Pan J."/>
            <person name="Luo Z.H."/>
            <person name="Li M."/>
        </authorList>
    </citation>
    <scope>NUCLEOTIDE SEQUENCE [LARGE SCALE GENOMIC DNA]</scope>
    <source>
        <strain evidence="2">SpSt-374</strain>
    </source>
</reference>